<dbReference type="InterPro" id="IPR031424">
    <property type="entry name" value="QVR-like"/>
</dbReference>
<gene>
    <name evidence="5" type="ORF">WR25_15862</name>
</gene>
<evidence type="ECO:0008006" key="7">
    <source>
        <dbReference type="Google" id="ProtNLM"/>
    </source>
</evidence>
<proteinExistence type="predicted"/>
<dbReference type="InterPro" id="IPR050975">
    <property type="entry name" value="Sleep_regulator"/>
</dbReference>
<keyword evidence="3" id="KW-0812">Transmembrane</keyword>
<keyword evidence="3" id="KW-1133">Transmembrane helix</keyword>
<reference evidence="5 6" key="1">
    <citation type="journal article" date="2017" name="Curr. Biol.">
        <title>Genome architecture and evolution of a unichromosomal asexual nematode.</title>
        <authorList>
            <person name="Fradin H."/>
            <person name="Zegar C."/>
            <person name="Gutwein M."/>
            <person name="Lucas J."/>
            <person name="Kovtun M."/>
            <person name="Corcoran D."/>
            <person name="Baugh L.R."/>
            <person name="Kiontke K."/>
            <person name="Gunsalus K."/>
            <person name="Fitch D.H."/>
            <person name="Piano F."/>
        </authorList>
    </citation>
    <scope>NUCLEOTIDE SEQUENCE [LARGE SCALE GENOMIC DNA]</scope>
    <source>
        <strain evidence="5">PF1309</strain>
    </source>
</reference>
<dbReference type="Proteomes" id="UP000218231">
    <property type="component" value="Unassembled WGS sequence"/>
</dbReference>
<keyword evidence="6" id="KW-1185">Reference proteome</keyword>
<feature type="chain" id="PRO_5012042116" description="Protein sleepless" evidence="4">
    <location>
        <begin position="20"/>
        <end position="137"/>
    </location>
</feature>
<dbReference type="PANTHER" id="PTHR33562">
    <property type="entry name" value="ATILLA, ISOFORM B-RELATED-RELATED"/>
    <property type="match status" value="1"/>
</dbReference>
<dbReference type="GO" id="GO:0032222">
    <property type="term" value="P:regulation of synaptic transmission, cholinergic"/>
    <property type="evidence" value="ECO:0007669"/>
    <property type="project" value="InterPro"/>
</dbReference>
<dbReference type="EMBL" id="LIAE01006582">
    <property type="protein sequence ID" value="PAV87291.1"/>
    <property type="molecule type" value="Genomic_DNA"/>
</dbReference>
<keyword evidence="2" id="KW-0325">Glycoprotein</keyword>
<name>A0A2A2LM19_9BILA</name>
<dbReference type="GO" id="GO:0030431">
    <property type="term" value="P:sleep"/>
    <property type="evidence" value="ECO:0007669"/>
    <property type="project" value="InterPro"/>
</dbReference>
<dbReference type="OrthoDB" id="6083863at2759"/>
<keyword evidence="3" id="KW-0472">Membrane</keyword>
<dbReference type="PANTHER" id="PTHR33562:SF6">
    <property type="entry name" value="PROTEIN QUIVER"/>
    <property type="match status" value="1"/>
</dbReference>
<evidence type="ECO:0000256" key="3">
    <source>
        <dbReference type="SAM" id="Phobius"/>
    </source>
</evidence>
<comment type="caution">
    <text evidence="5">The sequence shown here is derived from an EMBL/GenBank/DDBJ whole genome shotgun (WGS) entry which is preliminary data.</text>
</comment>
<evidence type="ECO:0000313" key="6">
    <source>
        <dbReference type="Proteomes" id="UP000218231"/>
    </source>
</evidence>
<evidence type="ECO:0000256" key="2">
    <source>
        <dbReference type="ARBA" id="ARBA00023180"/>
    </source>
</evidence>
<dbReference type="Pfam" id="PF17064">
    <property type="entry name" value="QVR"/>
    <property type="match status" value="1"/>
</dbReference>
<feature type="transmembrane region" description="Helical" evidence="3">
    <location>
        <begin position="115"/>
        <end position="133"/>
    </location>
</feature>
<feature type="signal peptide" evidence="4">
    <location>
        <begin position="1"/>
        <end position="19"/>
    </location>
</feature>
<evidence type="ECO:0000313" key="5">
    <source>
        <dbReference type="EMBL" id="PAV87291.1"/>
    </source>
</evidence>
<sequence>MRWLLSVVTLLCLHSVVRSQQAAFKCYQCNSIMHPECDENLNEKYLKICGVKSFGNQKGVAAIGCRVTRQHANGESSIIRECAYNGKDVDGRSNKGSMGVSRVFSQCSDKAGCNSVSSISYFVSISFVLLIFISRFF</sequence>
<dbReference type="AlphaFoldDB" id="A0A2A2LM19"/>
<dbReference type="STRING" id="2018661.A0A2A2LM19"/>
<accession>A0A2A2LM19</accession>
<keyword evidence="1 4" id="KW-0732">Signal</keyword>
<organism evidence="5 6">
    <name type="scientific">Diploscapter pachys</name>
    <dbReference type="NCBI Taxonomy" id="2018661"/>
    <lineage>
        <taxon>Eukaryota</taxon>
        <taxon>Metazoa</taxon>
        <taxon>Ecdysozoa</taxon>
        <taxon>Nematoda</taxon>
        <taxon>Chromadorea</taxon>
        <taxon>Rhabditida</taxon>
        <taxon>Rhabditina</taxon>
        <taxon>Rhabditomorpha</taxon>
        <taxon>Rhabditoidea</taxon>
        <taxon>Rhabditidae</taxon>
        <taxon>Diploscapter</taxon>
    </lineage>
</organism>
<protein>
    <recommendedName>
        <fullName evidence="7">Protein sleepless</fullName>
    </recommendedName>
</protein>
<evidence type="ECO:0000256" key="4">
    <source>
        <dbReference type="SAM" id="SignalP"/>
    </source>
</evidence>
<evidence type="ECO:0000256" key="1">
    <source>
        <dbReference type="ARBA" id="ARBA00022729"/>
    </source>
</evidence>